<organism evidence="8 9">
    <name type="scientific">Mycoplasmopsis equigenitalium</name>
    <dbReference type="NCBI Taxonomy" id="114883"/>
    <lineage>
        <taxon>Bacteria</taxon>
        <taxon>Bacillati</taxon>
        <taxon>Mycoplasmatota</taxon>
        <taxon>Mycoplasmoidales</taxon>
        <taxon>Metamycoplasmataceae</taxon>
        <taxon>Mycoplasmopsis</taxon>
    </lineage>
</organism>
<dbReference type="InterPro" id="IPR016195">
    <property type="entry name" value="Pol/histidinol_Pase-like"/>
</dbReference>
<name>A0ABY5J274_9BACT</name>
<protein>
    <recommendedName>
        <fullName evidence="1">DNA-directed DNA polymerase</fullName>
        <ecNumber evidence="1">2.7.7.7</ecNumber>
    </recommendedName>
</protein>
<dbReference type="Pfam" id="PF14579">
    <property type="entry name" value="HHH_6"/>
    <property type="match status" value="1"/>
</dbReference>
<dbReference type="InterPro" id="IPR004805">
    <property type="entry name" value="DnaE2/DnaE/PolC"/>
</dbReference>
<dbReference type="InterPro" id="IPR004013">
    <property type="entry name" value="PHP_dom"/>
</dbReference>
<dbReference type="InterPro" id="IPR041931">
    <property type="entry name" value="DNA_pol3_alpha_thumb_dom"/>
</dbReference>
<reference evidence="8" key="1">
    <citation type="submission" date="2022-07" db="EMBL/GenBank/DDBJ databases">
        <title>Complete genome of Mycoplasma equigenitalium type strain T37.</title>
        <authorList>
            <person name="Spergser J."/>
        </authorList>
    </citation>
    <scope>NUCLEOTIDE SEQUENCE</scope>
    <source>
        <strain evidence="8">T37</strain>
    </source>
</reference>
<dbReference type="PANTHER" id="PTHR32294">
    <property type="entry name" value="DNA POLYMERASE III SUBUNIT ALPHA"/>
    <property type="match status" value="1"/>
</dbReference>
<evidence type="ECO:0000259" key="7">
    <source>
        <dbReference type="SMART" id="SM00481"/>
    </source>
</evidence>
<evidence type="ECO:0000256" key="5">
    <source>
        <dbReference type="ARBA" id="ARBA00022932"/>
    </source>
</evidence>
<dbReference type="Pfam" id="PF07733">
    <property type="entry name" value="DNA_pol3_alpha"/>
    <property type="match status" value="1"/>
</dbReference>
<evidence type="ECO:0000256" key="2">
    <source>
        <dbReference type="ARBA" id="ARBA00022679"/>
    </source>
</evidence>
<keyword evidence="4" id="KW-0235">DNA replication</keyword>
<dbReference type="Pfam" id="PF02811">
    <property type="entry name" value="PHP"/>
    <property type="match status" value="1"/>
</dbReference>
<keyword evidence="5" id="KW-0239">DNA-directed DNA polymerase</keyword>
<dbReference type="Gene3D" id="1.10.10.1600">
    <property type="entry name" value="Bacterial DNA polymerase III alpha subunit, thumb domain"/>
    <property type="match status" value="1"/>
</dbReference>
<keyword evidence="3 8" id="KW-0548">Nucleotidyltransferase</keyword>
<evidence type="ECO:0000256" key="1">
    <source>
        <dbReference type="ARBA" id="ARBA00012417"/>
    </source>
</evidence>
<evidence type="ECO:0000313" key="9">
    <source>
        <dbReference type="Proteomes" id="UP001059576"/>
    </source>
</evidence>
<evidence type="ECO:0000256" key="3">
    <source>
        <dbReference type="ARBA" id="ARBA00022695"/>
    </source>
</evidence>
<evidence type="ECO:0000256" key="6">
    <source>
        <dbReference type="ARBA" id="ARBA00049244"/>
    </source>
</evidence>
<gene>
    <name evidence="8" type="primary">dnaE</name>
    <name evidence="8" type="ORF">NPA09_02890</name>
</gene>
<dbReference type="GO" id="GO:0003887">
    <property type="term" value="F:DNA-directed DNA polymerase activity"/>
    <property type="evidence" value="ECO:0007669"/>
    <property type="project" value="UniProtKB-EC"/>
</dbReference>
<dbReference type="InterPro" id="IPR029460">
    <property type="entry name" value="DNAPol_HHH"/>
</dbReference>
<dbReference type="NCBIfam" id="TIGR00594">
    <property type="entry name" value="polc"/>
    <property type="match status" value="1"/>
</dbReference>
<feature type="domain" description="Polymerase/histidinol phosphatase N-terminal" evidence="7">
    <location>
        <begin position="5"/>
        <end position="72"/>
    </location>
</feature>
<dbReference type="Pfam" id="PF17657">
    <property type="entry name" value="DNA_pol3_finger"/>
    <property type="match status" value="1"/>
</dbReference>
<evidence type="ECO:0000256" key="4">
    <source>
        <dbReference type="ARBA" id="ARBA00022705"/>
    </source>
</evidence>
<sequence>MKQITNLHTNTEYSFLESTIRVDDLINFALKHELKQLAVTEHNNLFSFGNFVDKCIKNNIEPIVGIDLDVENYRVILLPKSKRGFEFIKTLSYRKSLDETIKFSELNSNEVFYLDHPVFGFFKKHHSIPNVKHQELYFYDANDKQDPHAIVLKENITLRQGDNLVLSVLRQIKGLSKTHKGTEFNIKSDYDLAVIKRTNEIANQCAYKKVKHKFDLPEFKNKQNLPSFDYLKMVTLQKFTELKKEFPNFEVAKQRLFHELQVIRDLNFSDYFLIIHDLIDWAHTQNIEIGPGRGSAAGSLVSYLLGITKINPLEYGLLFERFLNKDRVTMPDIDIDIQDNRRNEVLEYLKQKYGYEHFALITTFQTLGVKSSIRDVARIMEVDLSQVNLVTATIKANSTFADIERNNKLKLTIKQFSNIEQWEKILEIVQDLENRPRQISTHAAGIVLSKKPIIDSTPVWVNATINTYLQTQLSMEYLEDFALIKIDLLGLKNLTIINQIEEYLKQNNIENKFDVRRDDPRTFSLLNKGLTLGIFQLESHGMRQTLKNVNVTKFSDIYDVISLFRPGPMQNIPKYIENRNNREITSISPQYDEILKSTYGIIVYQEQIMEICQKIANMSLQEADLFRRAISKKKIDELQTLKEKFVNGAIKNHYNKETAIDIYNQIEHFADYGFNKSHAVCYAYIAYKLAYYKSRYPLYFYASLINSFIGSQEKVNMCIDELKASGIKINSPIITHLDDYVLIKDNELTLPIKYINGLGSAASEKLKASLNPKTDFANFWTFINAFTNANIGASNLQKLIESNTLRIFGNVKTLENALEAFESEIAEKDPRSRFHANEKGSNGYYEVGDMLEKIVVFKKVEEDWDMFAKYQQKYFKYVFESKTNKESFKYKNDIYVNDMNPNIFYRIIIRIERIKSINKNEALKLVDFNDGMAISQLWLNSHNPIFDEVEVGKYFEVEMAMSNKGNLRITKKLGDR</sequence>
<dbReference type="RefSeq" id="WP_129723030.1">
    <property type="nucleotide sequence ID" value="NZ_CP101808.1"/>
</dbReference>
<evidence type="ECO:0000313" key="8">
    <source>
        <dbReference type="EMBL" id="UUD36819.1"/>
    </source>
</evidence>
<comment type="catalytic activity">
    <reaction evidence="6">
        <text>DNA(n) + a 2'-deoxyribonucleoside 5'-triphosphate = DNA(n+1) + diphosphate</text>
        <dbReference type="Rhea" id="RHEA:22508"/>
        <dbReference type="Rhea" id="RHEA-COMP:17339"/>
        <dbReference type="Rhea" id="RHEA-COMP:17340"/>
        <dbReference type="ChEBI" id="CHEBI:33019"/>
        <dbReference type="ChEBI" id="CHEBI:61560"/>
        <dbReference type="ChEBI" id="CHEBI:173112"/>
        <dbReference type="EC" id="2.7.7.7"/>
    </reaction>
</comment>
<keyword evidence="9" id="KW-1185">Reference proteome</keyword>
<proteinExistence type="predicted"/>
<dbReference type="PANTHER" id="PTHR32294:SF0">
    <property type="entry name" value="DNA POLYMERASE III SUBUNIT ALPHA"/>
    <property type="match status" value="1"/>
</dbReference>
<dbReference type="Gene3D" id="3.20.20.140">
    <property type="entry name" value="Metal-dependent hydrolases"/>
    <property type="match status" value="1"/>
</dbReference>
<dbReference type="EC" id="2.7.7.7" evidence="1"/>
<dbReference type="InterPro" id="IPR003141">
    <property type="entry name" value="Pol/His_phosphatase_N"/>
</dbReference>
<accession>A0ABY5J274</accession>
<dbReference type="Proteomes" id="UP001059576">
    <property type="component" value="Chromosome"/>
</dbReference>
<dbReference type="SUPFAM" id="SSF89550">
    <property type="entry name" value="PHP domain-like"/>
    <property type="match status" value="1"/>
</dbReference>
<dbReference type="EMBL" id="CP101808">
    <property type="protein sequence ID" value="UUD36819.1"/>
    <property type="molecule type" value="Genomic_DNA"/>
</dbReference>
<dbReference type="InterPro" id="IPR011708">
    <property type="entry name" value="DNA_pol3_alpha_NTPase_dom"/>
</dbReference>
<keyword evidence="2 8" id="KW-0808">Transferase</keyword>
<dbReference type="CDD" id="cd07431">
    <property type="entry name" value="PHP_PolIIIA"/>
    <property type="match status" value="1"/>
</dbReference>
<dbReference type="InterPro" id="IPR040982">
    <property type="entry name" value="DNA_pol3_finger"/>
</dbReference>
<dbReference type="SMART" id="SM00481">
    <property type="entry name" value="POLIIIAc"/>
    <property type="match status" value="1"/>
</dbReference>